<feature type="non-terminal residue" evidence="2">
    <location>
        <position position="1"/>
    </location>
</feature>
<dbReference type="GO" id="GO:0006635">
    <property type="term" value="P:fatty acid beta-oxidation"/>
    <property type="evidence" value="ECO:0007669"/>
    <property type="project" value="InterPro"/>
</dbReference>
<dbReference type="STRING" id="86630.A0A367J1Y4"/>
<dbReference type="GO" id="GO:0005777">
    <property type="term" value="C:peroxisome"/>
    <property type="evidence" value="ECO:0007669"/>
    <property type="project" value="InterPro"/>
</dbReference>
<feature type="domain" description="Acyl-CoA oxidase C-terminal" evidence="1">
    <location>
        <begin position="1"/>
        <end position="35"/>
    </location>
</feature>
<evidence type="ECO:0000313" key="2">
    <source>
        <dbReference type="EMBL" id="RCH83936.1"/>
    </source>
</evidence>
<keyword evidence="3" id="KW-1185">Reference proteome</keyword>
<evidence type="ECO:0000259" key="1">
    <source>
        <dbReference type="Pfam" id="PF01756"/>
    </source>
</evidence>
<dbReference type="Pfam" id="PF01756">
    <property type="entry name" value="ACOX"/>
    <property type="match status" value="1"/>
</dbReference>
<name>A0A367J1Y4_RHIAZ</name>
<organism evidence="2 3">
    <name type="scientific">Rhizopus azygosporus</name>
    <name type="common">Rhizopus microsporus var. azygosporus</name>
    <dbReference type="NCBI Taxonomy" id="86630"/>
    <lineage>
        <taxon>Eukaryota</taxon>
        <taxon>Fungi</taxon>
        <taxon>Fungi incertae sedis</taxon>
        <taxon>Mucoromycota</taxon>
        <taxon>Mucoromycotina</taxon>
        <taxon>Mucoromycetes</taxon>
        <taxon>Mucorales</taxon>
        <taxon>Mucorineae</taxon>
        <taxon>Rhizopodaceae</taxon>
        <taxon>Rhizopus</taxon>
    </lineage>
</organism>
<dbReference type="OrthoDB" id="538336at2759"/>
<dbReference type="Proteomes" id="UP000252139">
    <property type="component" value="Unassembled WGS sequence"/>
</dbReference>
<dbReference type="InterPro" id="IPR002655">
    <property type="entry name" value="Acyl-CoA_oxidase_C"/>
</dbReference>
<accession>A0A367J1Y4</accession>
<dbReference type="AlphaFoldDB" id="A0A367J1Y4"/>
<comment type="caution">
    <text evidence="2">The sequence shown here is derived from an EMBL/GenBank/DDBJ whole genome shotgun (WGS) entry which is preliminary data.</text>
</comment>
<evidence type="ECO:0000313" key="3">
    <source>
        <dbReference type="Proteomes" id="UP000252139"/>
    </source>
</evidence>
<sequence length="52" mass="5988">KDGHVYEKMTAMAEQEPLNQTMVADGYEEFIRPLIHKGKKNWKVDQNGVAKL</sequence>
<gene>
    <name evidence="2" type="ORF">CU097_008828</name>
</gene>
<dbReference type="GO" id="GO:0003997">
    <property type="term" value="F:acyl-CoA oxidase activity"/>
    <property type="evidence" value="ECO:0007669"/>
    <property type="project" value="InterPro"/>
</dbReference>
<protein>
    <recommendedName>
        <fullName evidence="1">Acyl-CoA oxidase C-terminal domain-containing protein</fullName>
    </recommendedName>
</protein>
<proteinExistence type="predicted"/>
<reference evidence="2 3" key="1">
    <citation type="journal article" date="2018" name="G3 (Bethesda)">
        <title>Phylogenetic and Phylogenomic Definition of Rhizopus Species.</title>
        <authorList>
            <person name="Gryganskyi A.P."/>
            <person name="Golan J."/>
            <person name="Dolatabadi S."/>
            <person name="Mondo S."/>
            <person name="Robb S."/>
            <person name="Idnurm A."/>
            <person name="Muszewska A."/>
            <person name="Steczkiewicz K."/>
            <person name="Masonjones S."/>
            <person name="Liao H.L."/>
            <person name="Gajdeczka M.T."/>
            <person name="Anike F."/>
            <person name="Vuek A."/>
            <person name="Anishchenko I.M."/>
            <person name="Voigt K."/>
            <person name="de Hoog G.S."/>
            <person name="Smith M.E."/>
            <person name="Heitman J."/>
            <person name="Vilgalys R."/>
            <person name="Stajich J.E."/>
        </authorList>
    </citation>
    <scope>NUCLEOTIDE SEQUENCE [LARGE SCALE GENOMIC DNA]</scope>
    <source>
        <strain evidence="2 3">CBS 357.93</strain>
    </source>
</reference>
<dbReference type="EMBL" id="PJQL01002510">
    <property type="protein sequence ID" value="RCH83936.1"/>
    <property type="molecule type" value="Genomic_DNA"/>
</dbReference>